<keyword evidence="3" id="KW-1185">Reference proteome</keyword>
<gene>
    <name evidence="2" type="ORF">GCM10009767_08690</name>
</gene>
<dbReference type="EMBL" id="BAAAOA010000010">
    <property type="protein sequence ID" value="GAA1751976.1"/>
    <property type="molecule type" value="Genomic_DNA"/>
</dbReference>
<evidence type="ECO:0000313" key="3">
    <source>
        <dbReference type="Proteomes" id="UP001501204"/>
    </source>
</evidence>
<evidence type="ECO:0000256" key="1">
    <source>
        <dbReference type="SAM" id="MobiDB-lite"/>
    </source>
</evidence>
<comment type="caution">
    <text evidence="2">The sequence shown here is derived from an EMBL/GenBank/DDBJ whole genome shotgun (WGS) entry which is preliminary data.</text>
</comment>
<dbReference type="Proteomes" id="UP001501204">
    <property type="component" value="Unassembled WGS sequence"/>
</dbReference>
<reference evidence="2 3" key="1">
    <citation type="journal article" date="2019" name="Int. J. Syst. Evol. Microbiol.">
        <title>The Global Catalogue of Microorganisms (GCM) 10K type strain sequencing project: providing services to taxonomists for standard genome sequencing and annotation.</title>
        <authorList>
            <consortium name="The Broad Institute Genomics Platform"/>
            <consortium name="The Broad Institute Genome Sequencing Center for Infectious Disease"/>
            <person name="Wu L."/>
            <person name="Ma J."/>
        </authorList>
    </citation>
    <scope>NUCLEOTIDE SEQUENCE [LARGE SCALE GENOMIC DNA]</scope>
    <source>
        <strain evidence="2 3">JCM 14735</strain>
    </source>
</reference>
<proteinExistence type="predicted"/>
<evidence type="ECO:0000313" key="2">
    <source>
        <dbReference type="EMBL" id="GAA1751976.1"/>
    </source>
</evidence>
<name>A0ABN2KB53_9MICC</name>
<sequence>MLPSIQTVTVGTGVPPVRPGDPPVQELGSRTDAVVRFADCDRRFGLPPTPEHVVRAPIMSQGAPGSVRAGPAQVRAARAAPRRAVIAAPGSSAP</sequence>
<accession>A0ABN2KB53</accession>
<protein>
    <submittedName>
        <fullName evidence="2">Uncharacterized protein</fullName>
    </submittedName>
</protein>
<feature type="region of interest" description="Disordered" evidence="1">
    <location>
        <begin position="1"/>
        <end position="27"/>
    </location>
</feature>
<organism evidence="2 3">
    <name type="scientific">Kocuria aegyptia</name>
    <dbReference type="NCBI Taxonomy" id="330943"/>
    <lineage>
        <taxon>Bacteria</taxon>
        <taxon>Bacillati</taxon>
        <taxon>Actinomycetota</taxon>
        <taxon>Actinomycetes</taxon>
        <taxon>Micrococcales</taxon>
        <taxon>Micrococcaceae</taxon>
        <taxon>Kocuria</taxon>
    </lineage>
</organism>